<comment type="caution">
    <text evidence="2">The sequence shown here is derived from an EMBL/GenBank/DDBJ whole genome shotgun (WGS) entry which is preliminary data.</text>
</comment>
<proteinExistence type="predicted"/>
<feature type="region of interest" description="Disordered" evidence="1">
    <location>
        <begin position="56"/>
        <end position="79"/>
    </location>
</feature>
<feature type="compositionally biased region" description="Acidic residues" evidence="1">
    <location>
        <begin position="63"/>
        <end position="79"/>
    </location>
</feature>
<dbReference type="EMBL" id="SNRY01003451">
    <property type="protein sequence ID" value="KAA6320931.1"/>
    <property type="molecule type" value="Genomic_DNA"/>
</dbReference>
<gene>
    <name evidence="2" type="ORF">EZS27_029358</name>
</gene>
<evidence type="ECO:0000256" key="1">
    <source>
        <dbReference type="SAM" id="MobiDB-lite"/>
    </source>
</evidence>
<organism evidence="2">
    <name type="scientific">termite gut metagenome</name>
    <dbReference type="NCBI Taxonomy" id="433724"/>
    <lineage>
        <taxon>unclassified sequences</taxon>
        <taxon>metagenomes</taxon>
        <taxon>organismal metagenomes</taxon>
    </lineage>
</organism>
<dbReference type="AlphaFoldDB" id="A0A5J4QJ38"/>
<protein>
    <submittedName>
        <fullName evidence="2">Uncharacterized protein</fullName>
    </submittedName>
</protein>
<name>A0A5J4QJ38_9ZZZZ</name>
<accession>A0A5J4QJ38</accession>
<evidence type="ECO:0000313" key="2">
    <source>
        <dbReference type="EMBL" id="KAA6320931.1"/>
    </source>
</evidence>
<sequence length="79" mass="9055">MKIEGVIFNKQEVVDMINGWAHSVHSYMDADELFAAANQIFETDKLPMDVNEIDTETYGKDYDDGENNEDVGYDEDSRD</sequence>
<reference evidence="2" key="1">
    <citation type="submission" date="2019-03" db="EMBL/GenBank/DDBJ databases">
        <title>Single cell metagenomics reveals metabolic interactions within the superorganism composed of flagellate Streblomastix strix and complex community of Bacteroidetes bacteria on its surface.</title>
        <authorList>
            <person name="Treitli S.C."/>
            <person name="Kolisko M."/>
            <person name="Husnik F."/>
            <person name="Keeling P."/>
            <person name="Hampl V."/>
        </authorList>
    </citation>
    <scope>NUCLEOTIDE SEQUENCE</scope>
    <source>
        <strain evidence="2">STM</strain>
    </source>
</reference>